<reference evidence="7" key="1">
    <citation type="submission" date="2018-06" db="EMBL/GenBank/DDBJ databases">
        <authorList>
            <person name="Zhirakovskaya E."/>
        </authorList>
    </citation>
    <scope>NUCLEOTIDE SEQUENCE</scope>
</reference>
<dbReference type="SUPFAM" id="SSF50969">
    <property type="entry name" value="YVTN repeat-like/Quinoprotein amine dehydrogenase"/>
    <property type="match status" value="1"/>
</dbReference>
<keyword evidence="5" id="KW-0676">Redox-active center</keyword>
<dbReference type="PANTHER" id="PTHR13887:SF14">
    <property type="entry name" value="DISULFIDE BOND FORMATION PROTEIN D"/>
    <property type="match status" value="1"/>
</dbReference>
<accession>A0A3B0W8R2</accession>
<evidence type="ECO:0000256" key="1">
    <source>
        <dbReference type="ARBA" id="ARBA00005791"/>
    </source>
</evidence>
<feature type="domain" description="Thioredoxin" evidence="6">
    <location>
        <begin position="105"/>
        <end position="282"/>
    </location>
</feature>
<dbReference type="PANTHER" id="PTHR13887">
    <property type="entry name" value="GLUTATHIONE S-TRANSFERASE KAPPA"/>
    <property type="match status" value="1"/>
</dbReference>
<comment type="similarity">
    <text evidence="1">Belongs to the thioredoxin family. DsbA subfamily.</text>
</comment>
<evidence type="ECO:0000256" key="5">
    <source>
        <dbReference type="ARBA" id="ARBA00023284"/>
    </source>
</evidence>
<dbReference type="AlphaFoldDB" id="A0A3B0W8R2"/>
<name>A0A3B0W8R2_9ZZZZ</name>
<dbReference type="EMBL" id="UOEY01000095">
    <property type="protein sequence ID" value="VAW40064.1"/>
    <property type="molecule type" value="Genomic_DNA"/>
</dbReference>
<dbReference type="InterPro" id="IPR036249">
    <property type="entry name" value="Thioredoxin-like_sf"/>
</dbReference>
<protein>
    <submittedName>
        <fullName evidence="7">Periplasmic thiol:disulfide interchange protein DsbA</fullName>
    </submittedName>
</protein>
<gene>
    <name evidence="7" type="ORF">MNBD_DELTA04-622</name>
</gene>
<dbReference type="InterPro" id="IPR013766">
    <property type="entry name" value="Thioredoxin_domain"/>
</dbReference>
<evidence type="ECO:0000256" key="4">
    <source>
        <dbReference type="ARBA" id="ARBA00023157"/>
    </source>
</evidence>
<keyword evidence="4" id="KW-1015">Disulfide bond</keyword>
<dbReference type="InterPro" id="IPR012336">
    <property type="entry name" value="Thioredoxin-like_fold"/>
</dbReference>
<dbReference type="GO" id="GO:0016491">
    <property type="term" value="F:oxidoreductase activity"/>
    <property type="evidence" value="ECO:0007669"/>
    <property type="project" value="UniProtKB-KW"/>
</dbReference>
<evidence type="ECO:0000313" key="7">
    <source>
        <dbReference type="EMBL" id="VAW40064.1"/>
    </source>
</evidence>
<dbReference type="Pfam" id="PF13462">
    <property type="entry name" value="Thioredoxin_4"/>
    <property type="match status" value="1"/>
</dbReference>
<dbReference type="PROSITE" id="PS51352">
    <property type="entry name" value="THIOREDOXIN_2"/>
    <property type="match status" value="1"/>
</dbReference>
<evidence type="ECO:0000256" key="3">
    <source>
        <dbReference type="ARBA" id="ARBA00023002"/>
    </source>
</evidence>
<organism evidence="7">
    <name type="scientific">hydrothermal vent metagenome</name>
    <dbReference type="NCBI Taxonomy" id="652676"/>
    <lineage>
        <taxon>unclassified sequences</taxon>
        <taxon>metagenomes</taxon>
        <taxon>ecological metagenomes</taxon>
    </lineage>
</organism>
<dbReference type="InterPro" id="IPR015943">
    <property type="entry name" value="WD40/YVTN_repeat-like_dom_sf"/>
</dbReference>
<evidence type="ECO:0000259" key="6">
    <source>
        <dbReference type="PROSITE" id="PS51352"/>
    </source>
</evidence>
<dbReference type="SUPFAM" id="SSF52833">
    <property type="entry name" value="Thioredoxin-like"/>
    <property type="match status" value="1"/>
</dbReference>
<dbReference type="Gene3D" id="2.130.10.10">
    <property type="entry name" value="YVTN repeat-like/Quinoprotein amine dehydrogenase"/>
    <property type="match status" value="1"/>
</dbReference>
<evidence type="ECO:0000256" key="2">
    <source>
        <dbReference type="ARBA" id="ARBA00022729"/>
    </source>
</evidence>
<sequence>MKKTLVLCFLLLLPAWLYAGSPPPTQSGSLDWSVLTTWKMATKPLAFVQTLDNRRVYVLGADSKVHIFSSANGRELGAIPVDKAVTAIDIAPRGERLYLLNPKDKTFTSIAVNFTVHIDVTGSPFLGNAKAPVTLVLFSDFQCPYCHKLQPLLHQVLQRNPDTVKIVFKNLPLPMHKMAQPAALAALAAQAQGKFWPMHDALFALDKLSPETINGAARKIGLDMEQFQKDLGSQKIREQLTKDLIDAERAEVHGTPTLFVNGRLVRNRSFQAVQLMINHALAQVKKGATN</sequence>
<dbReference type="Gene3D" id="3.40.30.10">
    <property type="entry name" value="Glutaredoxin"/>
    <property type="match status" value="1"/>
</dbReference>
<keyword evidence="2" id="KW-0732">Signal</keyword>
<dbReference type="InterPro" id="IPR011044">
    <property type="entry name" value="Quino_amine_DH_bsu"/>
</dbReference>
<proteinExistence type="inferred from homology"/>
<keyword evidence="3" id="KW-0560">Oxidoreductase</keyword>